<dbReference type="AlphaFoldDB" id="A0A3L8RBU3"/>
<dbReference type="SUPFAM" id="SSF46966">
    <property type="entry name" value="Spectrin repeat"/>
    <property type="match status" value="1"/>
</dbReference>
<accession>A0A3L8RBU3</accession>
<comment type="caution">
    <text evidence="2">The sequence shown here is derived from an EMBL/GenBank/DDBJ whole genome shotgun (WGS) entry which is preliminary data.</text>
</comment>
<dbReference type="OrthoDB" id="2130750at2759"/>
<proteinExistence type="predicted"/>
<evidence type="ECO:0000256" key="1">
    <source>
        <dbReference type="SAM" id="MobiDB-lite"/>
    </source>
</evidence>
<feature type="region of interest" description="Disordered" evidence="1">
    <location>
        <begin position="1"/>
        <end position="25"/>
    </location>
</feature>
<reference evidence="2 3" key="1">
    <citation type="journal article" date="2018" name="Proc. R. Soc. B">
        <title>A non-coding region near Follistatin controls head colour polymorphism in the Gouldian finch.</title>
        <authorList>
            <person name="Toomey M.B."/>
            <person name="Marques C.I."/>
            <person name="Andrade P."/>
            <person name="Araujo P.M."/>
            <person name="Sabatino S."/>
            <person name="Gazda M.A."/>
            <person name="Afonso S."/>
            <person name="Lopes R.J."/>
            <person name="Corbo J.C."/>
            <person name="Carneiro M."/>
        </authorList>
    </citation>
    <scope>NUCLEOTIDE SEQUENCE [LARGE SCALE GENOMIC DNA]</scope>
    <source>
        <strain evidence="2">Red01</strain>
        <tissue evidence="2">Muscle</tissue>
    </source>
</reference>
<gene>
    <name evidence="2" type="ORF">DV515_00016931</name>
</gene>
<name>A0A3L8RBU3_CHLGU</name>
<keyword evidence="3" id="KW-1185">Reference proteome</keyword>
<evidence type="ECO:0000313" key="3">
    <source>
        <dbReference type="Proteomes" id="UP000276834"/>
    </source>
</evidence>
<protein>
    <submittedName>
        <fullName evidence="2">Uncharacterized protein</fullName>
    </submittedName>
</protein>
<organism evidence="2 3">
    <name type="scientific">Chloebia gouldiae</name>
    <name type="common">Gouldian finch</name>
    <name type="synonym">Erythrura gouldiae</name>
    <dbReference type="NCBI Taxonomy" id="44316"/>
    <lineage>
        <taxon>Eukaryota</taxon>
        <taxon>Metazoa</taxon>
        <taxon>Chordata</taxon>
        <taxon>Craniata</taxon>
        <taxon>Vertebrata</taxon>
        <taxon>Euteleostomi</taxon>
        <taxon>Archelosauria</taxon>
        <taxon>Archosauria</taxon>
        <taxon>Dinosauria</taxon>
        <taxon>Saurischia</taxon>
        <taxon>Theropoda</taxon>
        <taxon>Coelurosauria</taxon>
        <taxon>Aves</taxon>
        <taxon>Neognathae</taxon>
        <taxon>Neoaves</taxon>
        <taxon>Telluraves</taxon>
        <taxon>Australaves</taxon>
        <taxon>Passeriformes</taxon>
        <taxon>Passeroidea</taxon>
        <taxon>Passeridae</taxon>
        <taxon>Chloebia</taxon>
    </lineage>
</organism>
<dbReference type="EMBL" id="QUSF01000598">
    <property type="protein sequence ID" value="RLV76483.1"/>
    <property type="molecule type" value="Genomic_DNA"/>
</dbReference>
<evidence type="ECO:0000313" key="2">
    <source>
        <dbReference type="EMBL" id="RLV76483.1"/>
    </source>
</evidence>
<sequence length="86" mass="9898">MRDLSASEKQEHVKLQKQMEKKNTELESLRQQREKLQEEVKQAEKTVDELKEQVRDKWDGIFGTVCGIRGSLGTCGALRLLESPVQ</sequence>
<dbReference type="Proteomes" id="UP000276834">
    <property type="component" value="Unassembled WGS sequence"/>
</dbReference>